<evidence type="ECO:0000313" key="4">
    <source>
        <dbReference type="EnsemblMetazoa" id="Aqu2.1.32219_001"/>
    </source>
</evidence>
<dbReference type="EnsemblMetazoa" id="Aqu2.1.32219_001">
    <property type="protein sequence ID" value="Aqu2.1.32219_001"/>
    <property type="gene ID" value="Aqu2.1.32219"/>
</dbReference>
<dbReference type="Proteomes" id="UP000007879">
    <property type="component" value="Unassembled WGS sequence"/>
</dbReference>
<evidence type="ECO:0000256" key="2">
    <source>
        <dbReference type="SAM" id="MobiDB-lite"/>
    </source>
</evidence>
<feature type="compositionally biased region" description="Low complexity" evidence="2">
    <location>
        <begin position="85"/>
        <end position="99"/>
    </location>
</feature>
<dbReference type="InterPro" id="IPR011990">
    <property type="entry name" value="TPR-like_helical_dom_sf"/>
</dbReference>
<organism evidence="4">
    <name type="scientific">Amphimedon queenslandica</name>
    <name type="common">Sponge</name>
    <dbReference type="NCBI Taxonomy" id="400682"/>
    <lineage>
        <taxon>Eukaryota</taxon>
        <taxon>Metazoa</taxon>
        <taxon>Porifera</taxon>
        <taxon>Demospongiae</taxon>
        <taxon>Heteroscleromorpha</taxon>
        <taxon>Haplosclerida</taxon>
        <taxon>Niphatidae</taxon>
        <taxon>Amphimedon</taxon>
    </lineage>
</organism>
<dbReference type="InParanoid" id="A0A1X7UXG8"/>
<feature type="region of interest" description="Disordered" evidence="2">
    <location>
        <begin position="1"/>
        <end position="127"/>
    </location>
</feature>
<name>A0A1X7UXG8_AMPQE</name>
<gene>
    <name evidence="4" type="primary">109581828</name>
</gene>
<dbReference type="InterPro" id="IPR024983">
    <property type="entry name" value="CHAT_dom"/>
</dbReference>
<feature type="repeat" description="TPR" evidence="1">
    <location>
        <begin position="300"/>
        <end position="333"/>
    </location>
</feature>
<dbReference type="Pfam" id="PF12770">
    <property type="entry name" value="CHAT"/>
    <property type="match status" value="1"/>
</dbReference>
<feature type="repeat" description="TPR" evidence="1">
    <location>
        <begin position="421"/>
        <end position="454"/>
    </location>
</feature>
<dbReference type="STRING" id="400682.A0A1X7UXG8"/>
<keyword evidence="1" id="KW-0802">TPR repeat</keyword>
<feature type="repeat" description="TPR" evidence="1">
    <location>
        <begin position="340"/>
        <end position="373"/>
    </location>
</feature>
<protein>
    <recommendedName>
        <fullName evidence="3">CHAT domain-containing protein</fullName>
    </recommendedName>
</protein>
<dbReference type="PROSITE" id="PS50005">
    <property type="entry name" value="TPR"/>
    <property type="match status" value="3"/>
</dbReference>
<evidence type="ECO:0000256" key="1">
    <source>
        <dbReference type="PROSITE-ProRule" id="PRU00339"/>
    </source>
</evidence>
<dbReference type="PANTHER" id="PTHR10098:SF108">
    <property type="entry name" value="TETRATRICOPEPTIDE REPEAT PROTEIN 28"/>
    <property type="match status" value="1"/>
</dbReference>
<feature type="compositionally biased region" description="Polar residues" evidence="2">
    <location>
        <begin position="63"/>
        <end position="77"/>
    </location>
</feature>
<feature type="domain" description="CHAT" evidence="3">
    <location>
        <begin position="705"/>
        <end position="998"/>
    </location>
</feature>
<evidence type="ECO:0000313" key="5">
    <source>
        <dbReference type="Proteomes" id="UP000007879"/>
    </source>
</evidence>
<evidence type="ECO:0000259" key="3">
    <source>
        <dbReference type="Pfam" id="PF12770"/>
    </source>
</evidence>
<dbReference type="Pfam" id="PF13424">
    <property type="entry name" value="TPR_12"/>
    <property type="match status" value="2"/>
</dbReference>
<dbReference type="PANTHER" id="PTHR10098">
    <property type="entry name" value="RAPSYN-RELATED"/>
    <property type="match status" value="1"/>
</dbReference>
<feature type="compositionally biased region" description="Polar residues" evidence="2">
    <location>
        <begin position="18"/>
        <end position="28"/>
    </location>
</feature>
<reference evidence="4" key="2">
    <citation type="submission" date="2017-05" db="UniProtKB">
        <authorList>
            <consortium name="EnsemblMetazoa"/>
        </authorList>
    </citation>
    <scope>IDENTIFICATION</scope>
</reference>
<dbReference type="SUPFAM" id="SSF48452">
    <property type="entry name" value="TPR-like"/>
    <property type="match status" value="1"/>
</dbReference>
<sequence length="1575" mass="176345">MSSSSVVSSDAGSYPSRDPNSMSLDYYNSFSSSSHSSHHRVISRSSHSPRSSFSPLSSSVRINNPTTLSAKNPSDSIILNEARGSHNSSSSLQVSSSSSYDRHPHPRTFPISPTGRHSDRRPHPPDELQTMIQTASSCYHALDYNQMIFVLQSVKLTPDLEPIEAMAVSFGLGLGYFKLSSYETSMLHFLKMETLAKEEEGKAGETSNLALVSYYLAELEYSQNKFLSAAGYFEISAKSYVTKGADVGATLYNVHIPSLSSLYCKCGTALRYGSKVMEAIKAFRKGVDLANSSCDWEDKLSAHTSLGNLYQSLGEFSKAVNEYQETLKLSDKLEDYVSLGWAHGNVGNAYLGLGNIDKALGHLRTALELTLEHEPVPQAIGRAYNNLGTAYQSANCYDKAREYYELGLNQAIYGNDLPGQARVYGNLGNLLMLENKYSEAIVHYTETLTISKDRATHVTAYHNRGCARFERAEEERQKYLRDGVGNAELTTGKKSNLIFIGADVKDSEEEHKFVMLPDSLIKHYRDSQSDLERVVKHHEQTFRDIKGSQRGLSLSVSLFETNVRTFQRLQDCSFYLDQWKQALVCAEQCRSRTLGELLLGKHSNHLKYSFRTPLDLPQIISIVKDQSLPVVYMTYTGSRILIWLLIPVEDQPMSVSINLSQVALEPEQFDGKSFDHLVKQSLGETLIDDNFNMYDTIDYETHTLLNDLHSLIASPLLRLLKSVVLPEHFSSLQDLILICDSHTNLIPIAALQDSSSRRFLGDDFRFHSMSSLLTLGIMQQLPSPLVTLPLDPINTCIVGNPFTSPFQYQGNTWNLGRLPYAEEEAQRVAHTLGAVPLLGKEAMKNVVLSKIKHSKIVHLATHGNASSGFLIFSGSSPISVATDPEFAKSVLLVTQDIETLTIPAALVVLSSCDSGRGIVKMDGIQGIARSFLLAGAQSVLTSLWRVPDESAAFFMHFFYQYLVDGLPSFRALQKACHSIRCYAKYSGYIHWSGYQLQGREIQFEKNTSAQEKRNELQKRIGDPSSFPQLNELLKIKQSLLVDSNYVPRISESIGFDNNKKRELKLQKALLYPQRADVQLLVGTLGSCPQEVAKDYIFSTHSLYKGGIYWIPGHSPDLTTAALQHIEESVCPGRSLEDFFDTQTEQILLVLDSFHSLPLIQRPLKKLMLTTKCNVHILLTTSLSSTPETLGEQCHYSLTRGYQTHSIKPVHCLSASQRLIYNVVSQFDLAPMNDEQKIFNLMEELACGQPPLINITNSLLTDSIRMSSSSISETLKKFNQEVIIKTFNEIAAARFREEKADPDAKQKSLDEIRALSLRIGGFGSLKKSSDVTESHVSDTIHKTAIIYAHELIGFAKLDPLEHLILCCLCFLYCTPVHSSIIDGLKEKINEIYQDLPEGEYIEKAACTWNNLVKFNFIVHYPHPVVQAPHQETCTEDDIYYIVPPVVCEAVQLSLDESDKIVVSSLLHYVLVSLGNEFEDKYRIINDEEEKGSLSLDNNEEKKSNPMFRLPSPVPTSSNYLLLHCIALHGFLLKVISDDFKLYGRDVITTVAKDYIKEKLRVRREDAFAELVMDMIL</sequence>
<keyword evidence="5" id="KW-1185">Reference proteome</keyword>
<dbReference type="Gene3D" id="1.25.40.10">
    <property type="entry name" value="Tetratricopeptide repeat domain"/>
    <property type="match status" value="2"/>
</dbReference>
<accession>A0A1X7UXG8</accession>
<dbReference type="EnsemblMetazoa" id="XM_019996247.1">
    <property type="protein sequence ID" value="XP_019851806.1"/>
    <property type="gene ID" value="LOC109581828"/>
</dbReference>
<proteinExistence type="predicted"/>
<dbReference type="OrthoDB" id="8904434at2759"/>
<feature type="compositionally biased region" description="Low complexity" evidence="2">
    <location>
        <begin position="43"/>
        <end position="62"/>
    </location>
</feature>
<dbReference type="eggNOG" id="KOG0548">
    <property type="taxonomic scope" value="Eukaryota"/>
</dbReference>
<dbReference type="KEGG" id="aqu:109581828"/>
<dbReference type="InterPro" id="IPR019734">
    <property type="entry name" value="TPR_rpt"/>
</dbReference>
<dbReference type="SMART" id="SM00028">
    <property type="entry name" value="TPR"/>
    <property type="match status" value="5"/>
</dbReference>
<reference evidence="5" key="1">
    <citation type="journal article" date="2010" name="Nature">
        <title>The Amphimedon queenslandica genome and the evolution of animal complexity.</title>
        <authorList>
            <person name="Srivastava M."/>
            <person name="Simakov O."/>
            <person name="Chapman J."/>
            <person name="Fahey B."/>
            <person name="Gauthier M.E."/>
            <person name="Mitros T."/>
            <person name="Richards G.S."/>
            <person name="Conaco C."/>
            <person name="Dacre M."/>
            <person name="Hellsten U."/>
            <person name="Larroux C."/>
            <person name="Putnam N.H."/>
            <person name="Stanke M."/>
            <person name="Adamska M."/>
            <person name="Darling A."/>
            <person name="Degnan S.M."/>
            <person name="Oakley T.H."/>
            <person name="Plachetzki D.C."/>
            <person name="Zhai Y."/>
            <person name="Adamski M."/>
            <person name="Calcino A."/>
            <person name="Cummins S.F."/>
            <person name="Goodstein D.M."/>
            <person name="Harris C."/>
            <person name="Jackson D.J."/>
            <person name="Leys S.P."/>
            <person name="Shu S."/>
            <person name="Woodcroft B.J."/>
            <person name="Vervoort M."/>
            <person name="Kosik K.S."/>
            <person name="Manning G."/>
            <person name="Degnan B.M."/>
            <person name="Rokhsar D.S."/>
        </authorList>
    </citation>
    <scope>NUCLEOTIDE SEQUENCE [LARGE SCALE GENOMIC DNA]</scope>
</reference>